<comment type="caution">
    <text evidence="1">The sequence shown here is derived from an EMBL/GenBank/DDBJ whole genome shotgun (WGS) entry which is preliminary data.</text>
</comment>
<reference evidence="1 2" key="2">
    <citation type="journal article" date="2022" name="Mol. Biol. Evol.">
        <title>Comparative Genomics Reveals Insights into the Divergent Evolution of Astigmatic Mites and Household Pest Adaptations.</title>
        <authorList>
            <person name="Xiong Q."/>
            <person name="Wan A.T."/>
            <person name="Liu X."/>
            <person name="Fung C.S."/>
            <person name="Xiao X."/>
            <person name="Malainual N."/>
            <person name="Hou J."/>
            <person name="Wang L."/>
            <person name="Wang M."/>
            <person name="Yang K.Y."/>
            <person name="Cui Y."/>
            <person name="Leung E.L."/>
            <person name="Nong W."/>
            <person name="Shin S.K."/>
            <person name="Au S.W."/>
            <person name="Jeong K.Y."/>
            <person name="Chew F.T."/>
            <person name="Hui J.H."/>
            <person name="Leung T.F."/>
            <person name="Tungtrongchitr A."/>
            <person name="Zhong N."/>
            <person name="Liu Z."/>
            <person name="Tsui S.K."/>
        </authorList>
    </citation>
    <scope>NUCLEOTIDE SEQUENCE [LARGE SCALE GENOMIC DNA]</scope>
    <source>
        <strain evidence="1">Derp</strain>
    </source>
</reference>
<dbReference type="Proteomes" id="UP000887458">
    <property type="component" value="Unassembled WGS sequence"/>
</dbReference>
<evidence type="ECO:0000313" key="2">
    <source>
        <dbReference type="Proteomes" id="UP000887458"/>
    </source>
</evidence>
<reference evidence="1 2" key="1">
    <citation type="journal article" date="2018" name="J. Allergy Clin. Immunol.">
        <title>High-quality assembly of Dermatophagoides pteronyssinus genome and transcriptome reveals a wide range of novel allergens.</title>
        <authorList>
            <person name="Liu X.Y."/>
            <person name="Yang K.Y."/>
            <person name="Wang M.Q."/>
            <person name="Kwok J.S."/>
            <person name="Zeng X."/>
            <person name="Yang Z."/>
            <person name="Xiao X.J."/>
            <person name="Lau C.P."/>
            <person name="Li Y."/>
            <person name="Huang Z.M."/>
            <person name="Ba J.G."/>
            <person name="Yim A.K."/>
            <person name="Ouyang C.Y."/>
            <person name="Ngai S.M."/>
            <person name="Chan T.F."/>
            <person name="Leung E.L."/>
            <person name="Liu L."/>
            <person name="Liu Z.G."/>
            <person name="Tsui S.K."/>
        </authorList>
    </citation>
    <scope>NUCLEOTIDE SEQUENCE [LARGE SCALE GENOMIC DNA]</scope>
    <source>
        <strain evidence="1">Derp</strain>
    </source>
</reference>
<organism evidence="1 2">
    <name type="scientific">Dermatophagoides pteronyssinus</name>
    <name type="common">European house dust mite</name>
    <dbReference type="NCBI Taxonomy" id="6956"/>
    <lineage>
        <taxon>Eukaryota</taxon>
        <taxon>Metazoa</taxon>
        <taxon>Ecdysozoa</taxon>
        <taxon>Arthropoda</taxon>
        <taxon>Chelicerata</taxon>
        <taxon>Arachnida</taxon>
        <taxon>Acari</taxon>
        <taxon>Acariformes</taxon>
        <taxon>Sarcoptiformes</taxon>
        <taxon>Astigmata</taxon>
        <taxon>Psoroptidia</taxon>
        <taxon>Analgoidea</taxon>
        <taxon>Pyroglyphidae</taxon>
        <taxon>Dermatophagoidinae</taxon>
        <taxon>Dermatophagoides</taxon>
    </lineage>
</organism>
<sequence>MNLRIMKDQNNKDLINVSRNHCLNFGKKCLYFTEELWSSFIDYRWTEHSTIFKQNSEVMLVISRFNTVDGFMVVIVSSS</sequence>
<accession>A0ABQ8JMG5</accession>
<evidence type="ECO:0000313" key="1">
    <source>
        <dbReference type="EMBL" id="KAH9423801.1"/>
    </source>
</evidence>
<proteinExistence type="predicted"/>
<name>A0ABQ8JMG5_DERPT</name>
<dbReference type="EMBL" id="NJHN03000031">
    <property type="protein sequence ID" value="KAH9423801.1"/>
    <property type="molecule type" value="Genomic_DNA"/>
</dbReference>
<protein>
    <submittedName>
        <fullName evidence="1">Uncharacterized protein</fullName>
    </submittedName>
</protein>
<gene>
    <name evidence="1" type="ORF">DERP_005383</name>
</gene>
<keyword evidence="2" id="KW-1185">Reference proteome</keyword>